<keyword evidence="7" id="KW-1185">Reference proteome</keyword>
<name>A0A0F6T9H4_9CORY</name>
<dbReference type="GO" id="GO:0012505">
    <property type="term" value="C:endomembrane system"/>
    <property type="evidence" value="ECO:0007669"/>
    <property type="project" value="UniProtKB-SubCell"/>
</dbReference>
<dbReference type="KEGG" id="ccj:UL81_00690"/>
<evidence type="ECO:0000259" key="5">
    <source>
        <dbReference type="Pfam" id="PF02656"/>
    </source>
</evidence>
<gene>
    <name evidence="6" type="ORF">UL81_00690</name>
</gene>
<keyword evidence="3" id="KW-1133">Transmembrane helix</keyword>
<protein>
    <recommendedName>
        <fullName evidence="5">DUF202 domain-containing protein</fullName>
    </recommendedName>
</protein>
<keyword evidence="2" id="KW-0812">Transmembrane</keyword>
<keyword evidence="4" id="KW-0472">Membrane</keyword>
<dbReference type="STRING" id="161896.UL81_00690"/>
<evidence type="ECO:0000256" key="1">
    <source>
        <dbReference type="ARBA" id="ARBA00004127"/>
    </source>
</evidence>
<comment type="subcellular location">
    <subcellularLocation>
        <location evidence="1">Endomembrane system</location>
        <topology evidence="1">Multi-pass membrane protein</topology>
    </subcellularLocation>
</comment>
<dbReference type="RefSeq" id="WP_035106003.1">
    <property type="nucleotide sequence ID" value="NZ_CP011311.1"/>
</dbReference>
<sequence>MPSQLFDPGLQPERTRLSWQRTALAFILIMVTAARIVGFSLTAIGILLVIVACWLVWAVRRRAVLIDASLAHTRPLPGGGVLAVLAGLTSVLAIGIVLGLYL</sequence>
<dbReference type="EMBL" id="CP011311">
    <property type="protein sequence ID" value="AKE38129.1"/>
    <property type="molecule type" value="Genomic_DNA"/>
</dbReference>
<evidence type="ECO:0000313" key="7">
    <source>
        <dbReference type="Proteomes" id="UP000033566"/>
    </source>
</evidence>
<accession>A0A0F6T9H4</accession>
<dbReference type="Pfam" id="PF02656">
    <property type="entry name" value="DUF202"/>
    <property type="match status" value="1"/>
</dbReference>
<proteinExistence type="predicted"/>
<evidence type="ECO:0000256" key="4">
    <source>
        <dbReference type="ARBA" id="ARBA00023136"/>
    </source>
</evidence>
<feature type="domain" description="DUF202" evidence="5">
    <location>
        <begin position="7"/>
        <end position="62"/>
    </location>
</feature>
<dbReference type="InterPro" id="IPR003807">
    <property type="entry name" value="DUF202"/>
</dbReference>
<reference evidence="6 7" key="1">
    <citation type="journal article" date="2015" name="Genome Announc.">
        <title>Complete Genome Sequence of Corynebacterium camporealensis DSM 44610, Isolated from the Milk of a Manchega Sheep with Subclinical Mastitis.</title>
        <authorList>
            <person name="Ruckert C."/>
            <person name="Albersmeier A."/>
            <person name="Winkler A."/>
            <person name="Tauch A."/>
        </authorList>
    </citation>
    <scope>NUCLEOTIDE SEQUENCE [LARGE SCALE GENOMIC DNA]</scope>
    <source>
        <strain evidence="6 7">DSM 44610</strain>
    </source>
</reference>
<evidence type="ECO:0000313" key="6">
    <source>
        <dbReference type="EMBL" id="AKE38129.1"/>
    </source>
</evidence>
<dbReference type="PATRIC" id="fig|161896.4.peg.137"/>
<organism evidence="6 7">
    <name type="scientific">Corynebacterium camporealensis</name>
    <dbReference type="NCBI Taxonomy" id="161896"/>
    <lineage>
        <taxon>Bacteria</taxon>
        <taxon>Bacillati</taxon>
        <taxon>Actinomycetota</taxon>
        <taxon>Actinomycetes</taxon>
        <taxon>Mycobacteriales</taxon>
        <taxon>Corynebacteriaceae</taxon>
        <taxon>Corynebacterium</taxon>
    </lineage>
</organism>
<evidence type="ECO:0000256" key="3">
    <source>
        <dbReference type="ARBA" id="ARBA00022989"/>
    </source>
</evidence>
<dbReference type="HOGENOM" id="CLU_150487_1_2_11"/>
<dbReference type="Proteomes" id="UP000033566">
    <property type="component" value="Chromosome"/>
</dbReference>
<evidence type="ECO:0000256" key="2">
    <source>
        <dbReference type="ARBA" id="ARBA00022692"/>
    </source>
</evidence>
<dbReference type="AlphaFoldDB" id="A0A0F6T9H4"/>